<feature type="transmembrane region" description="Helical" evidence="3">
    <location>
        <begin position="9"/>
        <end position="28"/>
    </location>
</feature>
<dbReference type="PROSITE" id="PS00022">
    <property type="entry name" value="EGF_1"/>
    <property type="match status" value="1"/>
</dbReference>
<feature type="disulfide bond" evidence="2">
    <location>
        <begin position="104"/>
        <end position="113"/>
    </location>
</feature>
<protein>
    <recommendedName>
        <fullName evidence="4">EGF-like domain-containing protein</fullName>
    </recommendedName>
</protein>
<evidence type="ECO:0000256" key="2">
    <source>
        <dbReference type="PROSITE-ProRule" id="PRU00076"/>
    </source>
</evidence>
<evidence type="ECO:0000256" key="1">
    <source>
        <dbReference type="ARBA" id="ARBA00023157"/>
    </source>
</evidence>
<keyword evidence="3" id="KW-1133">Transmembrane helix</keyword>
<keyword evidence="1 2" id="KW-1015">Disulfide bond</keyword>
<sequence>MAAVLPENALLAKALLFFLTLIYVYNSFIKNPCTCLQEVKNWPREGVIRHDQPTNRLENISAAEPAVVGAAMTTDRSTPTCNLDCGSDGICALEATAASSRCLCPFGKTGTGCQEDIRAHVPRFAKRSWLAFPALHGAYKHVQLRIEFRPESFDGIILLSGRSNG</sequence>
<feature type="disulfide bond" evidence="2">
    <location>
        <begin position="85"/>
        <end position="102"/>
    </location>
</feature>
<evidence type="ECO:0000313" key="5">
    <source>
        <dbReference type="EMBL" id="KMY94152.1"/>
    </source>
</evidence>
<organism evidence="5">
    <name type="scientific">Drosophila simulans</name>
    <name type="common">Fruit fly</name>
    <dbReference type="NCBI Taxonomy" id="7240"/>
    <lineage>
        <taxon>Eukaryota</taxon>
        <taxon>Metazoa</taxon>
        <taxon>Ecdysozoa</taxon>
        <taxon>Arthropoda</taxon>
        <taxon>Hexapoda</taxon>
        <taxon>Insecta</taxon>
        <taxon>Pterygota</taxon>
        <taxon>Neoptera</taxon>
        <taxon>Endopterygota</taxon>
        <taxon>Diptera</taxon>
        <taxon>Brachycera</taxon>
        <taxon>Muscomorpha</taxon>
        <taxon>Ephydroidea</taxon>
        <taxon>Drosophilidae</taxon>
        <taxon>Drosophila</taxon>
        <taxon>Sophophora</taxon>
    </lineage>
</organism>
<dbReference type="InterPro" id="IPR013320">
    <property type="entry name" value="ConA-like_dom_sf"/>
</dbReference>
<reference evidence="5" key="2">
    <citation type="submission" date="2014-06" db="EMBL/GenBank/DDBJ databases">
        <authorList>
            <person name="Hu T."/>
            <person name="Eisen M.B."/>
            <person name="Thornton K.R."/>
            <person name="Andolfatto P."/>
        </authorList>
    </citation>
    <scope>NUCLEOTIDE SEQUENCE</scope>
    <source>
        <strain evidence="5">W501</strain>
    </source>
</reference>
<dbReference type="PROSITE" id="PS50026">
    <property type="entry name" value="EGF_3"/>
    <property type="match status" value="1"/>
</dbReference>
<dbReference type="PANTHER" id="PTHR15036:SF85">
    <property type="entry name" value="SP2353, ISOFORM A"/>
    <property type="match status" value="1"/>
</dbReference>
<dbReference type="AlphaFoldDB" id="A0A0J9RDT7"/>
<proteinExistence type="predicted"/>
<keyword evidence="3" id="KW-0472">Membrane</keyword>
<dbReference type="InterPro" id="IPR050372">
    <property type="entry name" value="Neurexin-related_CASP"/>
</dbReference>
<dbReference type="SUPFAM" id="SSF49899">
    <property type="entry name" value="Concanavalin A-like lectins/glucanases"/>
    <property type="match status" value="1"/>
</dbReference>
<reference evidence="5" key="1">
    <citation type="journal article" date="2013" name="Genome Res.">
        <title>A second-generation assembly of the Drosophila simulans genome provides new insights into patterns of lineage-specific divergence.</title>
        <authorList>
            <person name="Hu T.T."/>
            <person name="Eisen M.B."/>
            <person name="Thornton K.R."/>
            <person name="Andolfatto P."/>
        </authorList>
    </citation>
    <scope>NUCLEOTIDE SEQUENCE [LARGE SCALE GENOMIC DNA]</scope>
    <source>
        <strain evidence="5">W501</strain>
    </source>
</reference>
<dbReference type="KEGG" id="dsi:Dsimw501_GD26841"/>
<gene>
    <name evidence="5" type="primary">Dsim\GD26841</name>
    <name evidence="5" type="ORF">Dsimw501_GD26841</name>
</gene>
<dbReference type="Proteomes" id="UP000035880">
    <property type="component" value="Chromosome 2R"/>
</dbReference>
<reference evidence="5" key="3">
    <citation type="submission" date="2015-04" db="EMBL/GenBank/DDBJ databases">
        <authorList>
            <consortium name="FlyBase"/>
        </authorList>
    </citation>
    <scope>NUCLEOTIDE SEQUENCE</scope>
    <source>
        <strain evidence="5">W501</strain>
    </source>
</reference>
<dbReference type="Bgee" id="FBgn0268131">
    <property type="expression patterns" value="Expressed in adult organism and 3 other cell types or tissues"/>
</dbReference>
<keyword evidence="3" id="KW-0812">Transmembrane</keyword>
<dbReference type="InterPro" id="IPR000742">
    <property type="entry name" value="EGF"/>
</dbReference>
<accession>A0A0J9RDT7</accession>
<evidence type="ECO:0000256" key="3">
    <source>
        <dbReference type="SAM" id="Phobius"/>
    </source>
</evidence>
<dbReference type="PANTHER" id="PTHR15036">
    <property type="entry name" value="PIKACHURIN-LIKE PROTEIN"/>
    <property type="match status" value="1"/>
</dbReference>
<keyword evidence="2" id="KW-0245">EGF-like domain</keyword>
<dbReference type="EMBL" id="CM002911">
    <property type="protein sequence ID" value="KMY94152.1"/>
    <property type="molecule type" value="Genomic_DNA"/>
</dbReference>
<dbReference type="Pfam" id="PF09746">
    <property type="entry name" value="Membralin"/>
    <property type="match status" value="1"/>
</dbReference>
<feature type="disulfide bond" evidence="2">
    <location>
        <begin position="81"/>
        <end position="91"/>
    </location>
</feature>
<name>A0A0J9RDT7_DROSI</name>
<dbReference type="OrthoDB" id="10014052at2759"/>
<feature type="domain" description="EGF-like" evidence="4">
    <location>
        <begin position="77"/>
        <end position="114"/>
    </location>
</feature>
<dbReference type="InterPro" id="IPR019144">
    <property type="entry name" value="Membralin"/>
</dbReference>
<dbReference type="GO" id="GO:0016020">
    <property type="term" value="C:membrane"/>
    <property type="evidence" value="ECO:0007669"/>
    <property type="project" value="UniProtKB-SubCell"/>
</dbReference>
<evidence type="ECO:0000259" key="4">
    <source>
        <dbReference type="PROSITE" id="PS50026"/>
    </source>
</evidence>